<evidence type="ECO:0000256" key="1">
    <source>
        <dbReference type="SAM" id="MobiDB-lite"/>
    </source>
</evidence>
<name>A0A0D0D370_9AGAR</name>
<feature type="region of interest" description="Disordered" evidence="1">
    <location>
        <begin position="466"/>
        <end position="529"/>
    </location>
</feature>
<proteinExistence type="predicted"/>
<accession>A0A0D0D370</accession>
<evidence type="ECO:0000313" key="2">
    <source>
        <dbReference type="EMBL" id="KIK63708.1"/>
    </source>
</evidence>
<feature type="compositionally biased region" description="Low complexity" evidence="1">
    <location>
        <begin position="467"/>
        <end position="482"/>
    </location>
</feature>
<dbReference type="CDD" id="cd09917">
    <property type="entry name" value="F-box_SF"/>
    <property type="match status" value="1"/>
</dbReference>
<reference evidence="2 3" key="1">
    <citation type="submission" date="2014-04" db="EMBL/GenBank/DDBJ databases">
        <title>Evolutionary Origins and Diversification of the Mycorrhizal Mutualists.</title>
        <authorList>
            <consortium name="DOE Joint Genome Institute"/>
            <consortium name="Mycorrhizal Genomics Consortium"/>
            <person name="Kohler A."/>
            <person name="Kuo A."/>
            <person name="Nagy L.G."/>
            <person name="Floudas D."/>
            <person name="Copeland A."/>
            <person name="Barry K.W."/>
            <person name="Cichocki N."/>
            <person name="Veneault-Fourrey C."/>
            <person name="LaButti K."/>
            <person name="Lindquist E.A."/>
            <person name="Lipzen A."/>
            <person name="Lundell T."/>
            <person name="Morin E."/>
            <person name="Murat C."/>
            <person name="Riley R."/>
            <person name="Ohm R."/>
            <person name="Sun H."/>
            <person name="Tunlid A."/>
            <person name="Henrissat B."/>
            <person name="Grigoriev I.V."/>
            <person name="Hibbett D.S."/>
            <person name="Martin F."/>
        </authorList>
    </citation>
    <scope>NUCLEOTIDE SEQUENCE [LARGE SCALE GENOMIC DNA]</scope>
    <source>
        <strain evidence="2 3">FD-317 M1</strain>
    </source>
</reference>
<feature type="region of interest" description="Disordered" evidence="1">
    <location>
        <begin position="355"/>
        <end position="375"/>
    </location>
</feature>
<evidence type="ECO:0000313" key="3">
    <source>
        <dbReference type="Proteomes" id="UP000053593"/>
    </source>
</evidence>
<feature type="compositionally biased region" description="Polar residues" evidence="1">
    <location>
        <begin position="291"/>
        <end position="302"/>
    </location>
</feature>
<dbReference type="OrthoDB" id="3269821at2759"/>
<evidence type="ECO:0008006" key="4">
    <source>
        <dbReference type="Google" id="ProtNLM"/>
    </source>
</evidence>
<feature type="region of interest" description="Disordered" evidence="1">
    <location>
        <begin position="186"/>
        <end position="214"/>
    </location>
</feature>
<dbReference type="EMBL" id="KN834763">
    <property type="protein sequence ID" value="KIK63708.1"/>
    <property type="molecule type" value="Genomic_DNA"/>
</dbReference>
<protein>
    <recommendedName>
        <fullName evidence="4">F-box domain-containing protein</fullName>
    </recommendedName>
</protein>
<feature type="compositionally biased region" description="Low complexity" evidence="1">
    <location>
        <begin position="270"/>
        <end position="290"/>
    </location>
</feature>
<feature type="compositionally biased region" description="Polar residues" evidence="1">
    <location>
        <begin position="489"/>
        <end position="505"/>
    </location>
</feature>
<feature type="compositionally biased region" description="Polar residues" evidence="1">
    <location>
        <begin position="233"/>
        <end position="252"/>
    </location>
</feature>
<sequence>MALVSPISPEMPLTSQETTDAAPFTELFLSNAFLLSLLFSFVPWKDFLALSQTSKAWRGFFTRPRTSISRAESQKSAELRNVILTRYVEGFGKVLREVGPENIKHRLNFRIDICWEDLVLLLISQQTPLHTYPTHALSVLSSSSVPESSRKPRSPRMSLKTARLASLTLAHSRFVLLLQSIAHSSFNPPPQEEDSPVFHTHSEPLSGHHRTSSAGSIRELVFPAPLAAHPPMTQASQSMTDISTLPANSNGVKQAVAPTRVLSRTKGGSRADSSSLKSSRPPLPFPSSASTPSIAFTPSPTMKPQRRLSVASMLKKSSASLPPPVSESRALREYSSNFGWRRGLNDAKGKWEAASNSYRSHSSLRRQSTEDTVGYGSEIEVDDDELFSTPRRRFVGSDAGVRSSESSFSEGTISSSTSASNSTSATSISGSDSPPLLPQKDSLSGAEVLAMNRGRVRPANIDVLKMRSASASRSRQPSSAPSDFPPPNSGTMNASKSFRASTVSPRGTGIKRASVSWADGPSVPDSEDYSNPHALRLAASRIRAPVLRVFVPSSDMSIPPADDFMPSSVVSGVPRCEEELIRAGLWDHLSVGDVVCNFGYVPPSLSPFQGSSGAVWLIYNGCQLVPFAPGAQDGKDVLPVYKIPEGIKTGGEGQEAWSLPSWGYFEHLLQQELGVRSGSGSPGVGRKHETTTGMNMRILMSTIPVSPVHPDMMPEPQLIAVPTRIPSPHTPGGLVMVKKWVWTLRVWVPGPNSSVVPSFPAVGREIEVEVGAGWEGEWVLEGDGTKEGRESLLSCLRRDQKGKDLMEWQLVRDRCGRGRVWLRLLNSSVSVNPL</sequence>
<feature type="region of interest" description="Disordered" evidence="1">
    <location>
        <begin position="229"/>
        <end position="304"/>
    </location>
</feature>
<dbReference type="Proteomes" id="UP000053593">
    <property type="component" value="Unassembled WGS sequence"/>
</dbReference>
<dbReference type="HOGENOM" id="CLU_023462_0_0_1"/>
<feature type="compositionally biased region" description="Low complexity" evidence="1">
    <location>
        <begin position="403"/>
        <end position="433"/>
    </location>
</feature>
<keyword evidence="3" id="KW-1185">Reference proteome</keyword>
<dbReference type="AlphaFoldDB" id="A0A0D0D370"/>
<gene>
    <name evidence="2" type="ORF">GYMLUDRAFT_71833</name>
</gene>
<feature type="region of interest" description="Disordered" evidence="1">
    <location>
        <begin position="397"/>
        <end position="441"/>
    </location>
</feature>
<organism evidence="2 3">
    <name type="scientific">Collybiopsis luxurians FD-317 M1</name>
    <dbReference type="NCBI Taxonomy" id="944289"/>
    <lineage>
        <taxon>Eukaryota</taxon>
        <taxon>Fungi</taxon>
        <taxon>Dikarya</taxon>
        <taxon>Basidiomycota</taxon>
        <taxon>Agaricomycotina</taxon>
        <taxon>Agaricomycetes</taxon>
        <taxon>Agaricomycetidae</taxon>
        <taxon>Agaricales</taxon>
        <taxon>Marasmiineae</taxon>
        <taxon>Omphalotaceae</taxon>
        <taxon>Collybiopsis</taxon>
        <taxon>Collybiopsis luxurians</taxon>
    </lineage>
</organism>